<evidence type="ECO:0000259" key="1">
    <source>
        <dbReference type="Pfam" id="PF00849"/>
    </source>
</evidence>
<dbReference type="AlphaFoldDB" id="A0A3P7PUZ0"/>
<gene>
    <name evidence="2" type="ORF">DILT_LOCUS14135</name>
</gene>
<name>A0A3P7PUZ0_DIBLA</name>
<sequence>MTSGLILIGKTPESASKISLEISGRNVSKYYVCEVEGKFKGPEQNANDPPAPVIVEQPLGRLSQKMGFPLVDDPLYNSYDWGPTKGAFAKYIEPRSSLIEALAATRSRNAYLEGAVSDVESPRTFYPNTLSLPGAVLPLFR</sequence>
<dbReference type="Proteomes" id="UP000281553">
    <property type="component" value="Unassembled WGS sequence"/>
</dbReference>
<dbReference type="InterPro" id="IPR020103">
    <property type="entry name" value="PsdUridine_synth_cat_dom_sf"/>
</dbReference>
<dbReference type="Pfam" id="PF00849">
    <property type="entry name" value="PseudoU_synth_2"/>
    <property type="match status" value="1"/>
</dbReference>
<evidence type="ECO:0000313" key="3">
    <source>
        <dbReference type="Proteomes" id="UP000281553"/>
    </source>
</evidence>
<accession>A0A3P7PUZ0</accession>
<dbReference type="GO" id="GO:0001522">
    <property type="term" value="P:pseudouridine synthesis"/>
    <property type="evidence" value="ECO:0007669"/>
    <property type="project" value="InterPro"/>
</dbReference>
<proteinExistence type="predicted"/>
<dbReference type="EMBL" id="UYRU01072921">
    <property type="protein sequence ID" value="VDN22829.1"/>
    <property type="molecule type" value="Genomic_DNA"/>
</dbReference>
<protein>
    <recommendedName>
        <fullName evidence="1">Pseudouridine synthase RsuA/RluA-like domain-containing protein</fullName>
    </recommendedName>
</protein>
<dbReference type="SUPFAM" id="SSF55120">
    <property type="entry name" value="Pseudouridine synthase"/>
    <property type="match status" value="1"/>
</dbReference>
<dbReference type="InterPro" id="IPR006145">
    <property type="entry name" value="PsdUridine_synth_RsuA/RluA"/>
</dbReference>
<feature type="domain" description="Pseudouridine synthase RsuA/RluA-like" evidence="1">
    <location>
        <begin position="2"/>
        <end position="46"/>
    </location>
</feature>
<reference evidence="2 3" key="1">
    <citation type="submission" date="2018-11" db="EMBL/GenBank/DDBJ databases">
        <authorList>
            <consortium name="Pathogen Informatics"/>
        </authorList>
    </citation>
    <scope>NUCLEOTIDE SEQUENCE [LARGE SCALE GENOMIC DNA]</scope>
</reference>
<dbReference type="GO" id="GO:0003723">
    <property type="term" value="F:RNA binding"/>
    <property type="evidence" value="ECO:0007669"/>
    <property type="project" value="InterPro"/>
</dbReference>
<evidence type="ECO:0000313" key="2">
    <source>
        <dbReference type="EMBL" id="VDN22829.1"/>
    </source>
</evidence>
<dbReference type="OrthoDB" id="424794at2759"/>
<dbReference type="Gene3D" id="3.30.2350.10">
    <property type="entry name" value="Pseudouridine synthase"/>
    <property type="match status" value="1"/>
</dbReference>
<organism evidence="2 3">
    <name type="scientific">Dibothriocephalus latus</name>
    <name type="common">Fish tapeworm</name>
    <name type="synonym">Diphyllobothrium latum</name>
    <dbReference type="NCBI Taxonomy" id="60516"/>
    <lineage>
        <taxon>Eukaryota</taxon>
        <taxon>Metazoa</taxon>
        <taxon>Spiralia</taxon>
        <taxon>Lophotrochozoa</taxon>
        <taxon>Platyhelminthes</taxon>
        <taxon>Cestoda</taxon>
        <taxon>Eucestoda</taxon>
        <taxon>Diphyllobothriidea</taxon>
        <taxon>Diphyllobothriidae</taxon>
        <taxon>Dibothriocephalus</taxon>
    </lineage>
</organism>
<keyword evidence="3" id="KW-1185">Reference proteome</keyword>
<dbReference type="GO" id="GO:0009982">
    <property type="term" value="F:pseudouridine synthase activity"/>
    <property type="evidence" value="ECO:0007669"/>
    <property type="project" value="InterPro"/>
</dbReference>